<evidence type="ECO:0000259" key="3">
    <source>
        <dbReference type="SMART" id="SM00877"/>
    </source>
</evidence>
<dbReference type="InterPro" id="IPR037233">
    <property type="entry name" value="CcmK-like_sf"/>
</dbReference>
<evidence type="ECO:0000256" key="2">
    <source>
        <dbReference type="ARBA" id="ARBA00024446"/>
    </source>
</evidence>
<dbReference type="SMART" id="SM00877">
    <property type="entry name" value="BMC"/>
    <property type="match status" value="1"/>
</dbReference>
<name>A0ABT9X0I5_9BACI</name>
<evidence type="ECO:0000313" key="5">
    <source>
        <dbReference type="Proteomes" id="UP001223586"/>
    </source>
</evidence>
<dbReference type="InterPro" id="IPR000249">
    <property type="entry name" value="BMC_dom"/>
</dbReference>
<evidence type="ECO:0000313" key="4">
    <source>
        <dbReference type="EMBL" id="MDQ0178485.1"/>
    </source>
</evidence>
<dbReference type="SUPFAM" id="SSF143414">
    <property type="entry name" value="CcmK-like"/>
    <property type="match status" value="1"/>
</dbReference>
<dbReference type="RefSeq" id="WP_307233350.1">
    <property type="nucleotide sequence ID" value="NZ_JAUSTT010000047.1"/>
</dbReference>
<dbReference type="PANTHER" id="PTHR33941:SF11">
    <property type="entry name" value="BACTERIAL MICROCOMPARTMENT SHELL PROTEIN PDUJ"/>
    <property type="match status" value="1"/>
</dbReference>
<dbReference type="PANTHER" id="PTHR33941">
    <property type="entry name" value="PROPANEDIOL UTILIZATION PROTEIN PDUA"/>
    <property type="match status" value="1"/>
</dbReference>
<reference evidence="4 5" key="1">
    <citation type="submission" date="2023-07" db="EMBL/GenBank/DDBJ databases">
        <title>Genomic Encyclopedia of Type Strains, Phase IV (KMG-IV): sequencing the most valuable type-strain genomes for metagenomic binning, comparative biology and taxonomic classification.</title>
        <authorList>
            <person name="Goeker M."/>
        </authorList>
    </citation>
    <scope>NUCLEOTIDE SEQUENCE [LARGE SCALE GENOMIC DNA]</scope>
    <source>
        <strain evidence="4 5">DSM 23837</strain>
    </source>
</reference>
<keyword evidence="2" id="KW-1283">Bacterial microcompartment</keyword>
<organism evidence="4 5">
    <name type="scientific">Bacillus chungangensis</name>
    <dbReference type="NCBI Taxonomy" id="587633"/>
    <lineage>
        <taxon>Bacteria</taxon>
        <taxon>Bacillati</taxon>
        <taxon>Bacillota</taxon>
        <taxon>Bacilli</taxon>
        <taxon>Bacillales</taxon>
        <taxon>Bacillaceae</taxon>
        <taxon>Bacillus</taxon>
    </lineage>
</organism>
<accession>A0ABT9X0I5</accession>
<proteinExistence type="predicted"/>
<gene>
    <name evidence="4" type="ORF">J2S08_004392</name>
</gene>
<feature type="domain" description="Bacterial microcompartment" evidence="3">
    <location>
        <begin position="3"/>
        <end position="86"/>
    </location>
</feature>
<evidence type="ECO:0000256" key="1">
    <source>
        <dbReference type="ARBA" id="ARBA00024322"/>
    </source>
</evidence>
<dbReference type="EMBL" id="JAUSTT010000047">
    <property type="protein sequence ID" value="MDQ0178485.1"/>
    <property type="molecule type" value="Genomic_DNA"/>
</dbReference>
<sequence>MNKSIGLLEVQGYSVALFAMDQACKAADIAIEGIDCNNPILGNNAAIPVVVQVKFSGSIADVKTALEAASQAASQYIDEEDIITQMIPLASDDLKKLLPLGKVKRKS</sequence>
<keyword evidence="5" id="KW-1185">Reference proteome</keyword>
<dbReference type="Proteomes" id="UP001223586">
    <property type="component" value="Unassembled WGS sequence"/>
</dbReference>
<comment type="caution">
    <text evidence="4">The sequence shown here is derived from an EMBL/GenBank/DDBJ whole genome shotgun (WGS) entry which is preliminary data.</text>
</comment>
<protein>
    <submittedName>
        <fullName evidence="4">Microcompartment protein CcmL/EutN</fullName>
    </submittedName>
</protein>
<dbReference type="Pfam" id="PF00936">
    <property type="entry name" value="BMC"/>
    <property type="match status" value="1"/>
</dbReference>
<dbReference type="Gene3D" id="3.30.70.1710">
    <property type="match status" value="1"/>
</dbReference>
<dbReference type="InterPro" id="IPR050575">
    <property type="entry name" value="BMC_shell"/>
</dbReference>
<comment type="subcellular location">
    <subcellularLocation>
        <location evidence="1">Bacterial microcompartment</location>
    </subcellularLocation>
</comment>